<dbReference type="SUPFAM" id="SSF56801">
    <property type="entry name" value="Acetyl-CoA synthetase-like"/>
    <property type="match status" value="1"/>
</dbReference>
<dbReference type="Pfam" id="PF00501">
    <property type="entry name" value="AMP-binding"/>
    <property type="match status" value="1"/>
</dbReference>
<gene>
    <name evidence="2" type="primary">tycA</name>
    <name evidence="2" type="ORF">NCTC12195_00708</name>
</gene>
<dbReference type="GO" id="GO:0043041">
    <property type="term" value="P:amino acid activation for nonribosomal peptide biosynthetic process"/>
    <property type="evidence" value="ECO:0007669"/>
    <property type="project" value="TreeGrafter"/>
</dbReference>
<feature type="domain" description="AMP-dependent synthetase/ligase" evidence="1">
    <location>
        <begin position="10"/>
        <end position="80"/>
    </location>
</feature>
<dbReference type="InterPro" id="IPR000873">
    <property type="entry name" value="AMP-dep_synth/lig_dom"/>
</dbReference>
<evidence type="ECO:0000313" key="2">
    <source>
        <dbReference type="EMBL" id="SUM31301.1"/>
    </source>
</evidence>
<proteinExistence type="predicted"/>
<dbReference type="EMBL" id="UHDK01000001">
    <property type="protein sequence ID" value="SUM31301.1"/>
    <property type="molecule type" value="Genomic_DNA"/>
</dbReference>
<dbReference type="AlphaFoldDB" id="A0A380FCW3"/>
<dbReference type="GO" id="GO:0005737">
    <property type="term" value="C:cytoplasm"/>
    <property type="evidence" value="ECO:0007669"/>
    <property type="project" value="TreeGrafter"/>
</dbReference>
<name>A0A380FCW3_STAGA</name>
<reference evidence="2 3" key="1">
    <citation type="submission" date="2018-06" db="EMBL/GenBank/DDBJ databases">
        <authorList>
            <consortium name="Pathogen Informatics"/>
            <person name="Doyle S."/>
        </authorList>
    </citation>
    <scope>NUCLEOTIDE SEQUENCE [LARGE SCALE GENOMIC DNA]</scope>
    <source>
        <strain evidence="2 3">NCTC12195</strain>
    </source>
</reference>
<dbReference type="GO" id="GO:0031177">
    <property type="term" value="F:phosphopantetheine binding"/>
    <property type="evidence" value="ECO:0007669"/>
    <property type="project" value="TreeGrafter"/>
</dbReference>
<evidence type="ECO:0000259" key="1">
    <source>
        <dbReference type="Pfam" id="PF00501"/>
    </source>
</evidence>
<evidence type="ECO:0000313" key="3">
    <source>
        <dbReference type="Proteomes" id="UP000255277"/>
    </source>
</evidence>
<sequence length="122" mass="13680">MTCWGRPNNSLLIDLYGPTEASIEVVCNPLYPSETYDIIPIGRPISNVQIYILNEKNNLMGIGVPGELCIGGIAVTHGYLNRPGLTEQQFIDNPFGEGKLYRSGDLAKWRADGELEIYWTYR</sequence>
<dbReference type="Gene3D" id="2.30.38.10">
    <property type="entry name" value="Luciferase, Domain 3"/>
    <property type="match status" value="1"/>
</dbReference>
<dbReference type="GO" id="GO:0044550">
    <property type="term" value="P:secondary metabolite biosynthetic process"/>
    <property type="evidence" value="ECO:0007669"/>
    <property type="project" value="TreeGrafter"/>
</dbReference>
<dbReference type="Proteomes" id="UP000255277">
    <property type="component" value="Unassembled WGS sequence"/>
</dbReference>
<dbReference type="Gene3D" id="3.40.50.980">
    <property type="match status" value="1"/>
</dbReference>
<protein>
    <submittedName>
        <fullName evidence="2">Surfactin synthetase</fullName>
    </submittedName>
</protein>
<dbReference type="PANTHER" id="PTHR45527">
    <property type="entry name" value="NONRIBOSOMAL PEPTIDE SYNTHETASE"/>
    <property type="match status" value="1"/>
</dbReference>
<organism evidence="2 3">
    <name type="scientific">Staphylococcus gallinarum</name>
    <dbReference type="NCBI Taxonomy" id="1293"/>
    <lineage>
        <taxon>Bacteria</taxon>
        <taxon>Bacillati</taxon>
        <taxon>Bacillota</taxon>
        <taxon>Bacilli</taxon>
        <taxon>Bacillales</taxon>
        <taxon>Staphylococcaceae</taxon>
        <taxon>Staphylococcus</taxon>
    </lineage>
</organism>
<accession>A0A380FCW3</accession>
<dbReference type="PANTHER" id="PTHR45527:SF1">
    <property type="entry name" value="FATTY ACID SYNTHASE"/>
    <property type="match status" value="1"/>
</dbReference>